<evidence type="ECO:0000313" key="4">
    <source>
        <dbReference type="Proteomes" id="UP000028530"/>
    </source>
</evidence>
<feature type="domain" description="Flagellar hook-length control protein-like C-terminal" evidence="2">
    <location>
        <begin position="241"/>
        <end position="320"/>
    </location>
</feature>
<dbReference type="InterPro" id="IPR038610">
    <property type="entry name" value="FliK-like_C_sf"/>
</dbReference>
<dbReference type="CDD" id="cd17470">
    <property type="entry name" value="T3SS_Flik_C"/>
    <property type="match status" value="1"/>
</dbReference>
<name>A0ABN4IZT9_ECTME</name>
<keyword evidence="3" id="KW-0282">Flagellum</keyword>
<feature type="region of interest" description="Disordered" evidence="1">
    <location>
        <begin position="11"/>
        <end position="32"/>
    </location>
</feature>
<feature type="compositionally biased region" description="Low complexity" evidence="1">
    <location>
        <begin position="199"/>
        <end position="213"/>
    </location>
</feature>
<dbReference type="PANTHER" id="PTHR37533:SF2">
    <property type="entry name" value="FLAGELLAR HOOK-LENGTH CONTROL PROTEIN"/>
    <property type="match status" value="1"/>
</dbReference>
<gene>
    <name evidence="3" type="ORF">DW68_022680</name>
</gene>
<feature type="region of interest" description="Disordered" evidence="1">
    <location>
        <begin position="186"/>
        <end position="213"/>
    </location>
</feature>
<dbReference type="RefSeq" id="WP_017361134.1">
    <property type="nucleotide sequence ID" value="NZ_CP013124.1"/>
</dbReference>
<keyword evidence="3" id="KW-0966">Cell projection</keyword>
<protein>
    <submittedName>
        <fullName evidence="3">Flagellar hook-length control protein</fullName>
    </submittedName>
</protein>
<dbReference type="GeneID" id="57608708"/>
<evidence type="ECO:0000256" key="1">
    <source>
        <dbReference type="SAM" id="MobiDB-lite"/>
    </source>
</evidence>
<keyword evidence="3" id="KW-0969">Cilium</keyword>
<dbReference type="Proteomes" id="UP000028530">
    <property type="component" value="Chromosome"/>
</dbReference>
<evidence type="ECO:0000313" key="3">
    <source>
        <dbReference type="EMBL" id="ALN21340.1"/>
    </source>
</evidence>
<sequence length="362" mass="37962">MLQLINANARLSSSGSAEQTLPSGFAQAGSADDATRSFDQQMTVQGFAAADMQALHTASITPEAVHVSEADAEQWLASVLGQQAVRIEAREAPEAEQDPQVREEQAEPVEQTAALPAAVISQTPTPPREQQLPADTSRAANAAVLSQSPSAVAEPVAAARPLMAAEVAPTAASPLVMDEVVEARVSERLPSGTTDSDKATPGTATSTSAPTAPLAAERPLKLHAPQAQWGEQMLASLREHVDLQINQRIQNATIRLDPPELGSLEIFLSHESGRLSVQLSAANADVARLLQQTSERLRQELVGQNFVQVNVQVSADAQGGRQQQQAQAQAWRTEDEVAAAAALPVGGEPGAAKSSSDVLVTV</sequence>
<proteinExistence type="predicted"/>
<organism evidence="3 4">
    <name type="scientific">Ectopseudomonas mendocina S5.2</name>
    <dbReference type="NCBI Taxonomy" id="1225174"/>
    <lineage>
        <taxon>Bacteria</taxon>
        <taxon>Pseudomonadati</taxon>
        <taxon>Pseudomonadota</taxon>
        <taxon>Gammaproteobacteria</taxon>
        <taxon>Pseudomonadales</taxon>
        <taxon>Pseudomonadaceae</taxon>
        <taxon>Ectopseudomonas</taxon>
    </lineage>
</organism>
<feature type="compositionally biased region" description="Basic and acidic residues" evidence="1">
    <location>
        <begin position="90"/>
        <end position="105"/>
    </location>
</feature>
<feature type="region of interest" description="Disordered" evidence="1">
    <location>
        <begin position="90"/>
        <end position="137"/>
    </location>
</feature>
<dbReference type="PANTHER" id="PTHR37533">
    <property type="entry name" value="FLAGELLAR HOOK-LENGTH CONTROL PROTEIN"/>
    <property type="match status" value="1"/>
</dbReference>
<keyword evidence="4" id="KW-1185">Reference proteome</keyword>
<feature type="compositionally biased region" description="Polar residues" evidence="1">
    <location>
        <begin position="11"/>
        <end position="22"/>
    </location>
</feature>
<dbReference type="InterPro" id="IPR021136">
    <property type="entry name" value="Flagellar_hook_control-like_C"/>
</dbReference>
<dbReference type="EMBL" id="CP013124">
    <property type="protein sequence ID" value="ALN21340.1"/>
    <property type="molecule type" value="Genomic_DNA"/>
</dbReference>
<evidence type="ECO:0000259" key="2">
    <source>
        <dbReference type="Pfam" id="PF02120"/>
    </source>
</evidence>
<dbReference type="Pfam" id="PF02120">
    <property type="entry name" value="Flg_hook"/>
    <property type="match status" value="1"/>
</dbReference>
<dbReference type="Gene3D" id="3.30.750.140">
    <property type="match status" value="1"/>
</dbReference>
<accession>A0ABN4IZT9</accession>
<reference evidence="3 4" key="1">
    <citation type="submission" date="2015-11" db="EMBL/GenBank/DDBJ databases">
        <authorList>
            <person name="Chong T.M."/>
            <person name="Chan K.G."/>
            <person name="Dessaux Y."/>
        </authorList>
    </citation>
    <scope>NUCLEOTIDE SEQUENCE [LARGE SCALE GENOMIC DNA]</scope>
    <source>
        <strain evidence="3 4">S5.2</strain>
    </source>
</reference>
<dbReference type="InterPro" id="IPR052563">
    <property type="entry name" value="FliK"/>
</dbReference>